<feature type="transmembrane region" description="Helical" evidence="9">
    <location>
        <begin position="283"/>
        <end position="301"/>
    </location>
</feature>
<dbReference type="Proteomes" id="UP000192761">
    <property type="component" value="Unassembled WGS sequence"/>
</dbReference>
<dbReference type="InterPro" id="IPR011527">
    <property type="entry name" value="ABC1_TM_dom"/>
</dbReference>
<evidence type="ECO:0000313" key="12">
    <source>
        <dbReference type="EMBL" id="SMC16966.1"/>
    </source>
</evidence>
<dbReference type="InterPro" id="IPR027417">
    <property type="entry name" value="P-loop_NTPase"/>
</dbReference>
<dbReference type="RefSeq" id="WP_084088753.1">
    <property type="nucleotide sequence ID" value="NZ_FWXD01000001.1"/>
</dbReference>
<dbReference type="Pfam" id="PF06472">
    <property type="entry name" value="ABC_membrane_2"/>
    <property type="match status" value="1"/>
</dbReference>
<keyword evidence="2" id="KW-0813">Transport</keyword>
<feature type="transmembrane region" description="Helical" evidence="9">
    <location>
        <begin position="167"/>
        <end position="192"/>
    </location>
</feature>
<keyword evidence="5" id="KW-0547">Nucleotide-binding</keyword>
<keyword evidence="7 9" id="KW-1133">Transmembrane helix</keyword>
<evidence type="ECO:0000256" key="7">
    <source>
        <dbReference type="ARBA" id="ARBA00022989"/>
    </source>
</evidence>
<dbReference type="Gene3D" id="1.20.1560.10">
    <property type="entry name" value="ABC transporter type 1, transmembrane domain"/>
    <property type="match status" value="1"/>
</dbReference>
<keyword evidence="6 12" id="KW-0067">ATP-binding</keyword>
<dbReference type="PROSITE" id="PS50929">
    <property type="entry name" value="ABC_TM1F"/>
    <property type="match status" value="1"/>
</dbReference>
<proteinExistence type="predicted"/>
<evidence type="ECO:0000256" key="8">
    <source>
        <dbReference type="ARBA" id="ARBA00023136"/>
    </source>
</evidence>
<comment type="subcellular location">
    <subcellularLocation>
        <location evidence="1">Cell membrane</location>
        <topology evidence="1">Multi-pass membrane protein</topology>
    </subcellularLocation>
</comment>
<dbReference type="OrthoDB" id="9810134at2"/>
<dbReference type="Gene3D" id="3.40.50.300">
    <property type="entry name" value="P-loop containing nucleotide triphosphate hydrolases"/>
    <property type="match status" value="1"/>
</dbReference>
<dbReference type="CDD" id="cd03223">
    <property type="entry name" value="ABCD_peroxisomal_ALDP"/>
    <property type="match status" value="1"/>
</dbReference>
<feature type="transmembrane region" description="Helical" evidence="9">
    <location>
        <begin position="39"/>
        <end position="63"/>
    </location>
</feature>
<evidence type="ECO:0000256" key="5">
    <source>
        <dbReference type="ARBA" id="ARBA00022741"/>
    </source>
</evidence>
<dbReference type="GO" id="GO:0005524">
    <property type="term" value="F:ATP binding"/>
    <property type="evidence" value="ECO:0007669"/>
    <property type="project" value="UniProtKB-KW"/>
</dbReference>
<evidence type="ECO:0000256" key="2">
    <source>
        <dbReference type="ARBA" id="ARBA00022448"/>
    </source>
</evidence>
<dbReference type="STRING" id="1121001.SAMN02745857_00296"/>
<dbReference type="AlphaFoldDB" id="A0A1W1WZ09"/>
<sequence>MTDRVAEFQAPKIKLRDLAHQFWSLARPYWTSDQKWQGLGLLALVVALSLAVVYMTVQVNAWYNDFYTALQNYDVPAFWAAQKRFAILAFFYIIFAVHGTYFRQMLEVKWRKWLTEHFQQKWLQDQRYYRLQLTDAATDNPDQRIAEDVRDFVGASLSLSVDLLRSVVSLVSFVGVLWTLSGALSFTLAGHAVSIPGYMVWVAVVYALIGTVLTFFIGRPLIGLNFLQQRFEADFRYSLVRLRENAESIALYRGEGEESKRLDLRLGRIVQNYWQLMRMQKRLGSFTSFWGQLAIIFPFFVAGPRYLAKEFALGQLMQISSTFGRVYDALQFIIDSFGTLATWKAVIDRLYTFDLGIAKAATLPVLPVADREQGLALANVSVRKPDGETVIADFSLDLIAGDRLLIQGRSGCGKSMFLRTLAGIWPFAAGDVAYPHHPDTLFLSQRPYLPLGTLREALSYPHAAIEDNERLQQVLATMQLSYLVSRLDDTDQWAHVLSWGEQQRIALARALLHRPAVLVLDEATSAIDEATEAAVYQAVIDALPEGVIISVAHRSTLKAFHDRVLNCHGDGHWALA</sequence>
<feature type="transmembrane region" description="Helical" evidence="9">
    <location>
        <begin position="198"/>
        <end position="218"/>
    </location>
</feature>
<feature type="domain" description="ABC transporter" evidence="10">
    <location>
        <begin position="375"/>
        <end position="576"/>
    </location>
</feature>
<keyword evidence="8 9" id="KW-0472">Membrane</keyword>
<organism evidence="12 13">
    <name type="scientific">Andreprevotia lacus DSM 23236</name>
    <dbReference type="NCBI Taxonomy" id="1121001"/>
    <lineage>
        <taxon>Bacteria</taxon>
        <taxon>Pseudomonadati</taxon>
        <taxon>Pseudomonadota</taxon>
        <taxon>Betaproteobacteria</taxon>
        <taxon>Neisseriales</taxon>
        <taxon>Chitinibacteraceae</taxon>
        <taxon>Andreprevotia</taxon>
    </lineage>
</organism>
<accession>A0A1W1WZ09</accession>
<dbReference type="InterPro" id="IPR036640">
    <property type="entry name" value="ABC1_TM_sf"/>
</dbReference>
<dbReference type="GO" id="GO:0140359">
    <property type="term" value="F:ABC-type transporter activity"/>
    <property type="evidence" value="ECO:0007669"/>
    <property type="project" value="InterPro"/>
</dbReference>
<name>A0A1W1WZ09_9NEIS</name>
<protein>
    <submittedName>
        <fullName evidence="12">Putative ATP-binding cassette transporter</fullName>
    </submittedName>
</protein>
<keyword evidence="4 9" id="KW-0812">Transmembrane</keyword>
<dbReference type="Pfam" id="PF00005">
    <property type="entry name" value="ABC_tran"/>
    <property type="match status" value="1"/>
</dbReference>
<gene>
    <name evidence="12" type="ORF">SAMN02745857_00296</name>
</gene>
<evidence type="ECO:0000256" key="6">
    <source>
        <dbReference type="ARBA" id="ARBA00022840"/>
    </source>
</evidence>
<dbReference type="PANTHER" id="PTHR11384">
    <property type="entry name" value="ATP-BINDING CASSETTE, SUB-FAMILY D MEMBER"/>
    <property type="match status" value="1"/>
</dbReference>
<dbReference type="SMART" id="SM00382">
    <property type="entry name" value="AAA"/>
    <property type="match status" value="1"/>
</dbReference>
<dbReference type="InterPro" id="IPR003439">
    <property type="entry name" value="ABC_transporter-like_ATP-bd"/>
</dbReference>
<dbReference type="InterPro" id="IPR003593">
    <property type="entry name" value="AAA+_ATPase"/>
</dbReference>
<reference evidence="12 13" key="1">
    <citation type="submission" date="2017-04" db="EMBL/GenBank/DDBJ databases">
        <authorList>
            <person name="Afonso C.L."/>
            <person name="Miller P.J."/>
            <person name="Scott M.A."/>
            <person name="Spackman E."/>
            <person name="Goraichik I."/>
            <person name="Dimitrov K.M."/>
            <person name="Suarez D.L."/>
            <person name="Swayne D.E."/>
        </authorList>
    </citation>
    <scope>NUCLEOTIDE SEQUENCE [LARGE SCALE GENOMIC DNA]</scope>
    <source>
        <strain evidence="12 13">DSM 23236</strain>
    </source>
</reference>
<keyword evidence="3" id="KW-1003">Cell membrane</keyword>
<evidence type="ECO:0000259" key="11">
    <source>
        <dbReference type="PROSITE" id="PS50929"/>
    </source>
</evidence>
<evidence type="ECO:0000259" key="10">
    <source>
        <dbReference type="PROSITE" id="PS50893"/>
    </source>
</evidence>
<evidence type="ECO:0000256" key="4">
    <source>
        <dbReference type="ARBA" id="ARBA00022692"/>
    </source>
</evidence>
<dbReference type="PROSITE" id="PS50893">
    <property type="entry name" value="ABC_TRANSPORTER_2"/>
    <property type="match status" value="1"/>
</dbReference>
<dbReference type="GO" id="GO:0005886">
    <property type="term" value="C:plasma membrane"/>
    <property type="evidence" value="ECO:0007669"/>
    <property type="project" value="UniProtKB-SubCell"/>
</dbReference>
<evidence type="ECO:0000256" key="9">
    <source>
        <dbReference type="SAM" id="Phobius"/>
    </source>
</evidence>
<feature type="transmembrane region" description="Helical" evidence="9">
    <location>
        <begin position="83"/>
        <end position="102"/>
    </location>
</feature>
<keyword evidence="13" id="KW-1185">Reference proteome</keyword>
<dbReference type="PANTHER" id="PTHR11384:SF59">
    <property type="entry name" value="LYSOSOMAL COBALAMIN TRANSPORTER ABCD4"/>
    <property type="match status" value="1"/>
</dbReference>
<dbReference type="EMBL" id="FWXD01000001">
    <property type="protein sequence ID" value="SMC16966.1"/>
    <property type="molecule type" value="Genomic_DNA"/>
</dbReference>
<dbReference type="SUPFAM" id="SSF90123">
    <property type="entry name" value="ABC transporter transmembrane region"/>
    <property type="match status" value="1"/>
</dbReference>
<evidence type="ECO:0000313" key="13">
    <source>
        <dbReference type="Proteomes" id="UP000192761"/>
    </source>
</evidence>
<dbReference type="SUPFAM" id="SSF52540">
    <property type="entry name" value="P-loop containing nucleoside triphosphate hydrolases"/>
    <property type="match status" value="1"/>
</dbReference>
<evidence type="ECO:0000256" key="3">
    <source>
        <dbReference type="ARBA" id="ARBA00022475"/>
    </source>
</evidence>
<dbReference type="GO" id="GO:0016887">
    <property type="term" value="F:ATP hydrolysis activity"/>
    <property type="evidence" value="ECO:0007669"/>
    <property type="project" value="InterPro"/>
</dbReference>
<dbReference type="InterPro" id="IPR050835">
    <property type="entry name" value="ABC_transporter_sub-D"/>
</dbReference>
<feature type="domain" description="ABC transmembrane type-1" evidence="11">
    <location>
        <begin position="85"/>
        <end position="342"/>
    </location>
</feature>
<evidence type="ECO:0000256" key="1">
    <source>
        <dbReference type="ARBA" id="ARBA00004651"/>
    </source>
</evidence>